<dbReference type="Pfam" id="PF02738">
    <property type="entry name" value="MoCoBD_1"/>
    <property type="match status" value="1"/>
</dbReference>
<dbReference type="Gene3D" id="3.90.1170.50">
    <property type="entry name" value="Aldehyde oxidase/xanthine dehydrogenase, a/b hammerhead"/>
    <property type="match status" value="1"/>
</dbReference>
<dbReference type="GO" id="GO:0005506">
    <property type="term" value="F:iron ion binding"/>
    <property type="evidence" value="ECO:0007669"/>
    <property type="project" value="InterPro"/>
</dbReference>
<dbReference type="EMBL" id="CAADFG010000043">
    <property type="protein sequence ID" value="VFJ92399.1"/>
    <property type="molecule type" value="Genomic_DNA"/>
</dbReference>
<dbReference type="Pfam" id="PF20256">
    <property type="entry name" value="MoCoBD_2"/>
    <property type="match status" value="1"/>
</dbReference>
<dbReference type="InterPro" id="IPR008274">
    <property type="entry name" value="AldOxase/xan_DH_MoCoBD1"/>
</dbReference>
<dbReference type="InterPro" id="IPR046867">
    <property type="entry name" value="AldOxase/xan_DH_MoCoBD2"/>
</dbReference>
<reference evidence="6" key="1">
    <citation type="submission" date="2019-02" db="EMBL/GenBank/DDBJ databases">
        <authorList>
            <person name="Gruber-Vodicka R. H."/>
            <person name="Seah K. B. B."/>
        </authorList>
    </citation>
    <scope>NUCLEOTIDE SEQUENCE</scope>
    <source>
        <strain evidence="8">BECK_SA2B12</strain>
        <strain evidence="6">BECK_SA2B15</strain>
        <strain evidence="7">BECK_SA2B20</strain>
    </source>
</reference>
<dbReference type="InterPro" id="IPR016208">
    <property type="entry name" value="Ald_Oxase/xanthine_DH-like"/>
</dbReference>
<protein>
    <submittedName>
        <fullName evidence="6">Xanthine dehydrogenase large subunit</fullName>
    </submittedName>
</protein>
<dbReference type="InterPro" id="IPR037165">
    <property type="entry name" value="AldOxase/xan_DH_Mopterin-bd_sf"/>
</dbReference>
<proteinExistence type="inferred from homology"/>
<dbReference type="PANTHER" id="PTHR11908">
    <property type="entry name" value="XANTHINE DEHYDROGENASE"/>
    <property type="match status" value="1"/>
</dbReference>
<keyword evidence="2" id="KW-0500">Molybdenum</keyword>
<evidence type="ECO:0000256" key="1">
    <source>
        <dbReference type="ARBA" id="ARBA00006849"/>
    </source>
</evidence>
<evidence type="ECO:0000256" key="2">
    <source>
        <dbReference type="ARBA" id="ARBA00022505"/>
    </source>
</evidence>
<dbReference type="SUPFAM" id="SSF56003">
    <property type="entry name" value="Molybdenum cofactor-binding domain"/>
    <property type="match status" value="1"/>
</dbReference>
<comment type="cofactor">
    <cofactor evidence="4">
        <name>Mo-molybdopterin cytosine dinucleotide</name>
        <dbReference type="ChEBI" id="CHEBI:71308"/>
    </cofactor>
</comment>
<dbReference type="GO" id="GO:0016491">
    <property type="term" value="F:oxidoreductase activity"/>
    <property type="evidence" value="ECO:0007669"/>
    <property type="project" value="UniProtKB-KW"/>
</dbReference>
<comment type="similarity">
    <text evidence="1">Belongs to the xanthine dehydrogenase family.</text>
</comment>
<dbReference type="FunFam" id="3.30.365.10:FF:000001">
    <property type="entry name" value="Xanthine dehydrogenase oxidase"/>
    <property type="match status" value="1"/>
</dbReference>
<evidence type="ECO:0000256" key="3">
    <source>
        <dbReference type="ARBA" id="ARBA00023002"/>
    </source>
</evidence>
<name>A0A450UIN3_9GAMM</name>
<feature type="domain" description="Aldehyde oxidase/xanthine dehydrogenase a/b hammerhead" evidence="5">
    <location>
        <begin position="6"/>
        <end position="67"/>
    </location>
</feature>
<dbReference type="InterPro" id="IPR000674">
    <property type="entry name" value="Ald_Oxase/Xan_DH_a/b"/>
</dbReference>
<sequence>MRQAYTGLFTADDIPGENQIGVVVADEPLLAAGKVCYIGQPLAIVVGDSGEIARAARMIEAEFEELPAIFDAREAYARGQLIVPPRAFSSGNIHEAWRECDVVVEGAAETGGQEHLYLETQRTLAHTTESGGLKVLSSTQSPGTVQSAIARVLGLPMHQVEVDVLRLGGGFGGKQEQATPWATVAALAAFKLKRPVKLVLYRDEDMRMTGKRHPYSSDFKIGLTQAGKILAYQVTFYQNAGAVADLAPAVLDRTLFYTTNSYFVPNVEATGFSCRTNLPPNTAFRGFGAPQAAFVMESALFKAAEKMGIEPSVLQRKNLLREGDGFPYGMKIENSRMHRCWEEAEGKYRLEEMRREIQGFNRNHNLRKRGLAVMPICFGIGFDKTIFLNQAHALVHIYNDGSVSVSTGAVEMGQGVSMKMRQIVARIFSIHLNRVKAESVNTTRIANASSTAASYSADLNGNAARLACLEILGGLKKFIAQRLGTDGPQAIEIRDETIYLRDKPTELTWDKLIPEAYLNRINLSAQAHYATPDVYFDKKKNEGKPYAYYVFGAAIITATVDCLRGTYHINSVKVVHDFGESLNPIIDRGQAEGAILQGLGWVTLEEVIHGEKGCLLSDTLSTYKVPDIHSAPEEIRISFLENADNPSGIFNAKAIGEPPLLYGIGGYFAILQAMKAFRPDLQASFSAPMTSEKVLRALFG</sequence>
<dbReference type="AlphaFoldDB" id="A0A450UIN3"/>
<dbReference type="InterPro" id="IPR036856">
    <property type="entry name" value="Ald_Oxase/Xan_DH_a/b_sf"/>
</dbReference>
<evidence type="ECO:0000313" key="6">
    <source>
        <dbReference type="EMBL" id="VFJ92399.1"/>
    </source>
</evidence>
<evidence type="ECO:0000259" key="5">
    <source>
        <dbReference type="SMART" id="SM01008"/>
    </source>
</evidence>
<evidence type="ECO:0000313" key="7">
    <source>
        <dbReference type="EMBL" id="VFJ93439.1"/>
    </source>
</evidence>
<dbReference type="SMART" id="SM01008">
    <property type="entry name" value="Ald_Xan_dh_C"/>
    <property type="match status" value="1"/>
</dbReference>
<keyword evidence="3" id="KW-0560">Oxidoreductase</keyword>
<dbReference type="Gene3D" id="3.30.365.10">
    <property type="entry name" value="Aldehyde oxidase/xanthine dehydrogenase, molybdopterin binding domain"/>
    <property type="match status" value="4"/>
</dbReference>
<evidence type="ECO:0000256" key="4">
    <source>
        <dbReference type="ARBA" id="ARBA00053029"/>
    </source>
</evidence>
<accession>A0A450UIN3</accession>
<dbReference type="SUPFAM" id="SSF54665">
    <property type="entry name" value="CO dehydrogenase molybdoprotein N-domain-like"/>
    <property type="match status" value="1"/>
</dbReference>
<organism evidence="6">
    <name type="scientific">Candidatus Kentrum eta</name>
    <dbReference type="NCBI Taxonomy" id="2126337"/>
    <lineage>
        <taxon>Bacteria</taxon>
        <taxon>Pseudomonadati</taxon>
        <taxon>Pseudomonadota</taxon>
        <taxon>Gammaproteobacteria</taxon>
        <taxon>Candidatus Kentrum</taxon>
    </lineage>
</organism>
<evidence type="ECO:0000313" key="8">
    <source>
        <dbReference type="EMBL" id="VFK00318.1"/>
    </source>
</evidence>
<dbReference type="EMBL" id="CAADFJ010000043">
    <property type="protein sequence ID" value="VFK00318.1"/>
    <property type="molecule type" value="Genomic_DNA"/>
</dbReference>
<dbReference type="EMBL" id="CAADFI010000044">
    <property type="protein sequence ID" value="VFJ93439.1"/>
    <property type="molecule type" value="Genomic_DNA"/>
</dbReference>
<gene>
    <name evidence="6" type="ORF">BECKH772A_GA0070896_1004311</name>
    <name evidence="7" type="ORF">BECKH772B_GA0070898_1004411</name>
    <name evidence="8" type="ORF">BECKH772C_GA0070978_100439</name>
</gene>
<dbReference type="PANTHER" id="PTHR11908:SF132">
    <property type="entry name" value="ALDEHYDE OXIDASE 1-RELATED"/>
    <property type="match status" value="1"/>
</dbReference>